<proteinExistence type="predicted"/>
<evidence type="ECO:0000313" key="3">
    <source>
        <dbReference type="Proteomes" id="UP000624701"/>
    </source>
</evidence>
<dbReference type="Proteomes" id="UP000624701">
    <property type="component" value="Unassembled WGS sequence"/>
</dbReference>
<feature type="transmembrane region" description="Helical" evidence="1">
    <location>
        <begin position="116"/>
        <end position="135"/>
    </location>
</feature>
<keyword evidence="1" id="KW-0812">Transmembrane</keyword>
<evidence type="ECO:0008006" key="4">
    <source>
        <dbReference type="Google" id="ProtNLM"/>
    </source>
</evidence>
<organism evidence="2 3">
    <name type="scientific">Winogradskyella haliclonae</name>
    <dbReference type="NCBI Taxonomy" id="2048558"/>
    <lineage>
        <taxon>Bacteria</taxon>
        <taxon>Pseudomonadati</taxon>
        <taxon>Bacteroidota</taxon>
        <taxon>Flavobacteriia</taxon>
        <taxon>Flavobacteriales</taxon>
        <taxon>Flavobacteriaceae</taxon>
        <taxon>Winogradskyella</taxon>
    </lineage>
</organism>
<accession>A0ABQ2BYS5</accession>
<dbReference type="RefSeq" id="WP_188374577.1">
    <property type="nucleotide sequence ID" value="NZ_BMDQ01000002.1"/>
</dbReference>
<evidence type="ECO:0000256" key="1">
    <source>
        <dbReference type="SAM" id="Phobius"/>
    </source>
</evidence>
<dbReference type="SUPFAM" id="SSF103473">
    <property type="entry name" value="MFS general substrate transporter"/>
    <property type="match status" value="1"/>
</dbReference>
<keyword evidence="1" id="KW-1133">Transmembrane helix</keyword>
<keyword evidence="3" id="KW-1185">Reference proteome</keyword>
<gene>
    <name evidence="2" type="ORF">GCM10011444_19750</name>
</gene>
<feature type="transmembrane region" description="Helical" evidence="1">
    <location>
        <begin position="37"/>
        <end position="56"/>
    </location>
</feature>
<dbReference type="EMBL" id="BMDQ01000002">
    <property type="protein sequence ID" value="GGI57666.1"/>
    <property type="molecule type" value="Genomic_DNA"/>
</dbReference>
<feature type="transmembrane region" description="Helical" evidence="1">
    <location>
        <begin position="62"/>
        <end position="82"/>
    </location>
</feature>
<name>A0ABQ2BYS5_9FLAO</name>
<dbReference type="InterPro" id="IPR036259">
    <property type="entry name" value="MFS_trans_sf"/>
</dbReference>
<feature type="transmembrane region" description="Helical" evidence="1">
    <location>
        <begin position="147"/>
        <end position="171"/>
    </location>
</feature>
<reference evidence="3" key="1">
    <citation type="journal article" date="2019" name="Int. J. Syst. Evol. Microbiol.">
        <title>The Global Catalogue of Microorganisms (GCM) 10K type strain sequencing project: providing services to taxonomists for standard genome sequencing and annotation.</title>
        <authorList>
            <consortium name="The Broad Institute Genomics Platform"/>
            <consortium name="The Broad Institute Genome Sequencing Center for Infectious Disease"/>
            <person name="Wu L."/>
            <person name="Ma J."/>
        </authorList>
    </citation>
    <scope>NUCLEOTIDE SEQUENCE [LARGE SCALE GENOMIC DNA]</scope>
    <source>
        <strain evidence="3">CCM 8681</strain>
    </source>
</reference>
<comment type="caution">
    <text evidence="2">The sequence shown here is derived from an EMBL/GenBank/DDBJ whole genome shotgun (WGS) entry which is preliminary data.</text>
</comment>
<sequence>MENDSLNKLWQAQNEPSEISNVETILNKAKQQRNGQYISITVMSVTVVILIAYTIAFATNQWNNFILGLLLMISSLVFRILLEFISMYRKKSQIILMSQKLYHAYLKKHYKIRLMVNYYITPICIAVYLYGFYLLLPYFKDYFSEGFYTYIVISGIISLSIIIVIIINSVIKERRFLKHLREV</sequence>
<evidence type="ECO:0000313" key="2">
    <source>
        <dbReference type="EMBL" id="GGI57666.1"/>
    </source>
</evidence>
<protein>
    <recommendedName>
        <fullName evidence="4">DUF3278 domain-containing protein</fullName>
    </recommendedName>
</protein>
<keyword evidence="1" id="KW-0472">Membrane</keyword>